<evidence type="ECO:0000313" key="8">
    <source>
        <dbReference type="Proteomes" id="UP000726170"/>
    </source>
</evidence>
<evidence type="ECO:0000256" key="4">
    <source>
        <dbReference type="ARBA" id="ARBA00022989"/>
    </source>
</evidence>
<dbReference type="RefSeq" id="WP_216438497.1">
    <property type="nucleotide sequence ID" value="NZ_JAHLQF010000002.1"/>
</dbReference>
<comment type="caution">
    <text evidence="7">The sequence shown here is derived from an EMBL/GenBank/DDBJ whole genome shotgun (WGS) entry which is preliminary data.</text>
</comment>
<accession>A0ABS6EHR8</accession>
<dbReference type="EMBL" id="JAHLQF010000002">
    <property type="protein sequence ID" value="MBU5484000.1"/>
    <property type="molecule type" value="Genomic_DNA"/>
</dbReference>
<keyword evidence="4 6" id="KW-1133">Transmembrane helix</keyword>
<evidence type="ECO:0000313" key="7">
    <source>
        <dbReference type="EMBL" id="MBU5484000.1"/>
    </source>
</evidence>
<gene>
    <name evidence="7" type="ORF">KQI86_06630</name>
</gene>
<sequence>MNEWESFKEGLRIIKEKFKPIFIGIMVFVLGLVISVLITDSYSHDSSEAEIILYGVFYLSSVIAVCTSIIVKTLKNKDS</sequence>
<evidence type="ECO:0000256" key="1">
    <source>
        <dbReference type="ARBA" id="ARBA00004141"/>
    </source>
</evidence>
<proteinExistence type="predicted"/>
<evidence type="ECO:0000256" key="3">
    <source>
        <dbReference type="ARBA" id="ARBA00022692"/>
    </source>
</evidence>
<comment type="subcellular location">
    <subcellularLocation>
        <location evidence="1">Membrane</location>
        <topology evidence="1">Multi-pass membrane protein</topology>
    </subcellularLocation>
</comment>
<organism evidence="7 8">
    <name type="scientific">Clostridium mobile</name>
    <dbReference type="NCBI Taxonomy" id="2841512"/>
    <lineage>
        <taxon>Bacteria</taxon>
        <taxon>Bacillati</taxon>
        <taxon>Bacillota</taxon>
        <taxon>Clostridia</taxon>
        <taxon>Eubacteriales</taxon>
        <taxon>Clostridiaceae</taxon>
        <taxon>Clostridium</taxon>
    </lineage>
</organism>
<keyword evidence="2" id="KW-0813">Transport</keyword>
<keyword evidence="3 6" id="KW-0812">Transmembrane</keyword>
<dbReference type="Proteomes" id="UP000726170">
    <property type="component" value="Unassembled WGS sequence"/>
</dbReference>
<dbReference type="Pfam" id="PF08627">
    <property type="entry name" value="CRT-like"/>
    <property type="match status" value="1"/>
</dbReference>
<reference evidence="7 8" key="1">
    <citation type="submission" date="2021-06" db="EMBL/GenBank/DDBJ databases">
        <authorList>
            <person name="Sun Q."/>
            <person name="Li D."/>
        </authorList>
    </citation>
    <scope>NUCLEOTIDE SEQUENCE [LARGE SCALE GENOMIC DNA]</scope>
    <source>
        <strain evidence="7 8">MSJ-11</strain>
    </source>
</reference>
<evidence type="ECO:0000256" key="6">
    <source>
        <dbReference type="SAM" id="Phobius"/>
    </source>
</evidence>
<feature type="transmembrane region" description="Helical" evidence="6">
    <location>
        <begin position="21"/>
        <end position="39"/>
    </location>
</feature>
<evidence type="ECO:0000256" key="5">
    <source>
        <dbReference type="ARBA" id="ARBA00023136"/>
    </source>
</evidence>
<evidence type="ECO:0000256" key="2">
    <source>
        <dbReference type="ARBA" id="ARBA00022448"/>
    </source>
</evidence>
<feature type="transmembrane region" description="Helical" evidence="6">
    <location>
        <begin position="51"/>
        <end position="71"/>
    </location>
</feature>
<keyword evidence="8" id="KW-1185">Reference proteome</keyword>
<dbReference type="InterPro" id="IPR013936">
    <property type="entry name" value="CRT-like"/>
</dbReference>
<name>A0ABS6EHR8_9CLOT</name>
<protein>
    <submittedName>
        <fullName evidence="7">Uncharacterized protein</fullName>
    </submittedName>
</protein>
<keyword evidence="5 6" id="KW-0472">Membrane</keyword>